<evidence type="ECO:0000313" key="5">
    <source>
        <dbReference type="Proteomes" id="UP001302806"/>
    </source>
</evidence>
<proteinExistence type="predicted"/>
<evidence type="ECO:0000313" key="4">
    <source>
        <dbReference type="EMBL" id="WNH09303.1"/>
    </source>
</evidence>
<dbReference type="RefSeq" id="WP_415865800.1">
    <property type="nucleotide sequence ID" value="NZ_CP134537.1"/>
</dbReference>
<organism evidence="4 5">
    <name type="scientific">Thalassobellus suaedae</name>
    <dbReference type="NCBI Taxonomy" id="3074124"/>
    <lineage>
        <taxon>Bacteria</taxon>
        <taxon>Pseudomonadati</taxon>
        <taxon>Bacteroidota</taxon>
        <taxon>Flavobacteriia</taxon>
        <taxon>Flavobacteriales</taxon>
        <taxon>Flavobacteriaceae</taxon>
        <taxon>Thalassobellus</taxon>
    </lineage>
</organism>
<reference evidence="4 5" key="1">
    <citation type="submission" date="2023-09" db="EMBL/GenBank/DDBJ databases">
        <title>Thalassobella suaedae gen. nov., sp. nov., a marine bacterium of the family Flavobacteriaceae isolated from a halophyte Suaeda japonica.</title>
        <authorList>
            <person name="Lee S.Y."/>
            <person name="Hwang C.Y."/>
        </authorList>
    </citation>
    <scope>NUCLEOTIDE SEQUENCE [LARGE SCALE GENOMIC DNA]</scope>
    <source>
        <strain evidence="4 5">HL-DH14</strain>
    </source>
</reference>
<dbReference type="Pfam" id="PF26410">
    <property type="entry name" value="GH5_mannosidase"/>
    <property type="match status" value="1"/>
</dbReference>
<dbReference type="EMBL" id="CP134537">
    <property type="protein sequence ID" value="WNH09303.1"/>
    <property type="molecule type" value="Genomic_DNA"/>
</dbReference>
<feature type="domain" description="Glycoside hydrolase family 5" evidence="3">
    <location>
        <begin position="1"/>
        <end position="107"/>
    </location>
</feature>
<dbReference type="Proteomes" id="UP001302806">
    <property type="component" value="Chromosome"/>
</dbReference>
<gene>
    <name evidence="4" type="ORF">RHP51_00680</name>
</gene>
<accession>A0ABY9XTY0</accession>
<evidence type="ECO:0000256" key="2">
    <source>
        <dbReference type="SAM" id="MobiDB-lite"/>
    </source>
</evidence>
<sequence>MSEFGFPREKESLSPKASVENRDNYYKSVFNKVIESYKNQGVLAGANFWGFAGFAKTNPKNNNGKWQHGDDFTADPPQEPQGLNSVFASDVSTLQIIKQVNKTLNNLNQ</sequence>
<feature type="region of interest" description="Disordered" evidence="2">
    <location>
        <begin position="60"/>
        <end position="83"/>
    </location>
</feature>
<evidence type="ECO:0000256" key="1">
    <source>
        <dbReference type="ARBA" id="ARBA00022801"/>
    </source>
</evidence>
<keyword evidence="1" id="KW-0378">Hydrolase</keyword>
<dbReference type="InterPro" id="IPR001547">
    <property type="entry name" value="Glyco_hydro_5"/>
</dbReference>
<name>A0ABY9XTY0_9FLAO</name>
<evidence type="ECO:0000259" key="3">
    <source>
        <dbReference type="Pfam" id="PF26410"/>
    </source>
</evidence>
<protein>
    <recommendedName>
        <fullName evidence="3">Glycoside hydrolase family 5 domain-containing protein</fullName>
    </recommendedName>
</protein>
<dbReference type="Gene3D" id="3.20.20.80">
    <property type="entry name" value="Glycosidases"/>
    <property type="match status" value="1"/>
</dbReference>